<dbReference type="InterPro" id="IPR050723">
    <property type="entry name" value="CFA/CMAS"/>
</dbReference>
<evidence type="ECO:0000256" key="1">
    <source>
        <dbReference type="ARBA" id="ARBA00010815"/>
    </source>
</evidence>
<keyword evidence="2 7" id="KW-0489">Methyltransferase</keyword>
<evidence type="ECO:0000313" key="7">
    <source>
        <dbReference type="EMBL" id="OYX57826.1"/>
    </source>
</evidence>
<dbReference type="PIRSF" id="PIRSF003085">
    <property type="entry name" value="CMAS"/>
    <property type="match status" value="1"/>
</dbReference>
<dbReference type="InterPro" id="IPR003333">
    <property type="entry name" value="CMAS"/>
</dbReference>
<dbReference type="Proteomes" id="UP000216147">
    <property type="component" value="Unassembled WGS sequence"/>
</dbReference>
<dbReference type="Gene3D" id="3.40.50.150">
    <property type="entry name" value="Vaccinia Virus protein VP39"/>
    <property type="match status" value="1"/>
</dbReference>
<dbReference type="EMBL" id="NCEQ01000004">
    <property type="protein sequence ID" value="OYX57826.1"/>
    <property type="molecule type" value="Genomic_DNA"/>
</dbReference>
<evidence type="ECO:0000256" key="3">
    <source>
        <dbReference type="ARBA" id="ARBA00022679"/>
    </source>
</evidence>
<keyword evidence="3 7" id="KW-0808">Transferase</keyword>
<reference evidence="7 8" key="1">
    <citation type="submission" date="2017-03" db="EMBL/GenBank/DDBJ databases">
        <title>Lifting the veil on microbial sulfur biogeochemistry in mining wastewaters.</title>
        <authorList>
            <person name="Kantor R.S."/>
            <person name="Colenbrander Nelson T."/>
            <person name="Marshall S."/>
            <person name="Bennett D."/>
            <person name="Apte S."/>
            <person name="Camacho D."/>
            <person name="Thomas B.C."/>
            <person name="Warren L.A."/>
            <person name="Banfield J.F."/>
        </authorList>
    </citation>
    <scope>NUCLEOTIDE SEQUENCE [LARGE SCALE GENOMIC DNA]</scope>
    <source>
        <strain evidence="7">32-68-21</strain>
    </source>
</reference>
<dbReference type="Pfam" id="PF02353">
    <property type="entry name" value="CMAS"/>
    <property type="match status" value="1"/>
</dbReference>
<gene>
    <name evidence="7" type="ORF">B7Y86_04975</name>
</gene>
<evidence type="ECO:0000256" key="6">
    <source>
        <dbReference type="PIRSR" id="PIRSR003085-1"/>
    </source>
</evidence>
<dbReference type="GO" id="GO:0032259">
    <property type="term" value="P:methylation"/>
    <property type="evidence" value="ECO:0007669"/>
    <property type="project" value="UniProtKB-KW"/>
</dbReference>
<dbReference type="InterPro" id="IPR029063">
    <property type="entry name" value="SAM-dependent_MTases_sf"/>
</dbReference>
<sequence>MTDTPGVIETASYSEARPPWAAPLIGALSSLWRVGRLVIVDPAGRSLAVGPGASHAVVWRIRNWRAFSRMLKRGDIGFAEGYVAGDWDTPDLPALLLAFADNYDHLGRLVGGNPVARAIDAIRHAFSSNTRKGSRRNIVAHYDLGNDFYAQWLDRGMTYSSALFTGPDQTLEAAQHAKYAALADAADIQPGQSVLEIGCGWGGFAEYLAGERGVRVTAITLSPSQQAFAEQRITQAGLDDRVSIQLVDYRDVQGSFDRVVSVEMFEAVGEAYWPTFFETVRARLAPGGRAGLQIITIRDDLLATYRRRPDFIQMYVFPGGMLPSETRLARAIGAAGLDGRVVRRFGADYAETLRRWRVAFDTGSAAGKDERFCNLWRYYLAYCEAGFRSGRTDVVHMTLSRD</sequence>
<dbReference type="CDD" id="cd02440">
    <property type="entry name" value="AdoMet_MTases"/>
    <property type="match status" value="1"/>
</dbReference>
<organism evidence="7 8">
    <name type="scientific">Brevundimonas subvibrioides</name>
    <dbReference type="NCBI Taxonomy" id="74313"/>
    <lineage>
        <taxon>Bacteria</taxon>
        <taxon>Pseudomonadati</taxon>
        <taxon>Pseudomonadota</taxon>
        <taxon>Alphaproteobacteria</taxon>
        <taxon>Caulobacterales</taxon>
        <taxon>Caulobacteraceae</taxon>
        <taxon>Brevundimonas</taxon>
    </lineage>
</organism>
<evidence type="ECO:0000256" key="2">
    <source>
        <dbReference type="ARBA" id="ARBA00022603"/>
    </source>
</evidence>
<dbReference type="PANTHER" id="PTHR43667:SF2">
    <property type="entry name" value="FATTY ACID C-METHYL TRANSFERASE"/>
    <property type="match status" value="1"/>
</dbReference>
<evidence type="ECO:0000313" key="8">
    <source>
        <dbReference type="Proteomes" id="UP000216147"/>
    </source>
</evidence>
<evidence type="ECO:0000256" key="5">
    <source>
        <dbReference type="ARBA" id="ARBA00023098"/>
    </source>
</evidence>
<dbReference type="SUPFAM" id="SSF53335">
    <property type="entry name" value="S-adenosyl-L-methionine-dependent methyltransferases"/>
    <property type="match status" value="1"/>
</dbReference>
<dbReference type="GO" id="GO:0008168">
    <property type="term" value="F:methyltransferase activity"/>
    <property type="evidence" value="ECO:0007669"/>
    <property type="project" value="UniProtKB-KW"/>
</dbReference>
<feature type="active site" evidence="6">
    <location>
        <position position="383"/>
    </location>
</feature>
<keyword evidence="5" id="KW-0443">Lipid metabolism</keyword>
<keyword evidence="4" id="KW-0949">S-adenosyl-L-methionine</keyword>
<dbReference type="GO" id="GO:0008610">
    <property type="term" value="P:lipid biosynthetic process"/>
    <property type="evidence" value="ECO:0007669"/>
    <property type="project" value="InterPro"/>
</dbReference>
<comment type="caution">
    <text evidence="7">The sequence shown here is derived from an EMBL/GenBank/DDBJ whole genome shotgun (WGS) entry which is preliminary data.</text>
</comment>
<accession>A0A258HLS4</accession>
<comment type="similarity">
    <text evidence="1">Belongs to the CFA/CMAS family.</text>
</comment>
<protein>
    <submittedName>
        <fullName evidence="7">SAM-dependent methyltransferase</fullName>
    </submittedName>
</protein>
<proteinExistence type="inferred from homology"/>
<name>A0A258HLS4_9CAUL</name>
<dbReference type="PANTHER" id="PTHR43667">
    <property type="entry name" value="CYCLOPROPANE-FATTY-ACYL-PHOSPHOLIPID SYNTHASE"/>
    <property type="match status" value="1"/>
</dbReference>
<evidence type="ECO:0000256" key="4">
    <source>
        <dbReference type="ARBA" id="ARBA00022691"/>
    </source>
</evidence>
<dbReference type="AlphaFoldDB" id="A0A258HLS4"/>